<evidence type="ECO:0000256" key="8">
    <source>
        <dbReference type="SAM" id="MobiDB-lite"/>
    </source>
</evidence>
<dbReference type="Pfam" id="PF07732">
    <property type="entry name" value="Cu-oxidase_3"/>
    <property type="match status" value="1"/>
</dbReference>
<dbReference type="AlphaFoldDB" id="A0AAW0RRN1"/>
<evidence type="ECO:0000256" key="3">
    <source>
        <dbReference type="ARBA" id="ARBA00022729"/>
    </source>
</evidence>
<feature type="domain" description="Plastocyanin-like" evidence="11">
    <location>
        <begin position="473"/>
        <end position="595"/>
    </location>
</feature>
<evidence type="ECO:0000256" key="9">
    <source>
        <dbReference type="SAM" id="SignalP"/>
    </source>
</evidence>
<evidence type="ECO:0000256" key="1">
    <source>
        <dbReference type="ARBA" id="ARBA00010609"/>
    </source>
</evidence>
<protein>
    <recommendedName>
        <fullName evidence="15">Conidial pigment biosynthesis oxidase Mlac1</fullName>
    </recommendedName>
</protein>
<dbReference type="Gene3D" id="2.60.40.420">
    <property type="entry name" value="Cupredoxins - blue copper proteins"/>
    <property type="match status" value="3"/>
</dbReference>
<dbReference type="Gene3D" id="3.10.490.10">
    <property type="entry name" value="Gamma-glutamyl cyclotransferase-like"/>
    <property type="match status" value="1"/>
</dbReference>
<comment type="caution">
    <text evidence="13">The sequence shown here is derived from an EMBL/GenBank/DDBJ whole genome shotgun (WGS) entry which is preliminary data.</text>
</comment>
<keyword evidence="4" id="KW-0677">Repeat</keyword>
<dbReference type="Pfam" id="PF07731">
    <property type="entry name" value="Cu-oxidase_2"/>
    <property type="match status" value="1"/>
</dbReference>
<dbReference type="PROSITE" id="PS00079">
    <property type="entry name" value="MULTICOPPER_OXIDASE1"/>
    <property type="match status" value="1"/>
</dbReference>
<dbReference type="CDD" id="cd13876">
    <property type="entry name" value="CuRO_2_Abr2_like"/>
    <property type="match status" value="1"/>
</dbReference>
<dbReference type="PANTHER" id="PTHR11709:SF488">
    <property type="entry name" value="LACCASE-RELATED"/>
    <property type="match status" value="1"/>
</dbReference>
<dbReference type="InterPro" id="IPR045087">
    <property type="entry name" value="Cu-oxidase_fam"/>
</dbReference>
<dbReference type="EMBL" id="JAAHCF010000385">
    <property type="protein sequence ID" value="KAK8144466.1"/>
    <property type="molecule type" value="Genomic_DNA"/>
</dbReference>
<dbReference type="InterPro" id="IPR013024">
    <property type="entry name" value="GGCT-like"/>
</dbReference>
<accession>A0AAW0RRN1</accession>
<dbReference type="InterPro" id="IPR011706">
    <property type="entry name" value="Cu-oxidase_C"/>
</dbReference>
<dbReference type="SUPFAM" id="SSF110857">
    <property type="entry name" value="Gamma-glutamyl cyclotransferase-like"/>
    <property type="match status" value="1"/>
</dbReference>
<evidence type="ECO:0000259" key="10">
    <source>
        <dbReference type="Pfam" id="PF00394"/>
    </source>
</evidence>
<keyword evidence="14" id="KW-1185">Reference proteome</keyword>
<dbReference type="InterPro" id="IPR036568">
    <property type="entry name" value="GGCT-like_sf"/>
</dbReference>
<evidence type="ECO:0000259" key="11">
    <source>
        <dbReference type="Pfam" id="PF07731"/>
    </source>
</evidence>
<dbReference type="CDD" id="cd13898">
    <property type="entry name" value="CuRO_3_Abr2_like"/>
    <property type="match status" value="1"/>
</dbReference>
<keyword evidence="7" id="KW-0325">Glycoprotein</keyword>
<evidence type="ECO:0000256" key="5">
    <source>
        <dbReference type="ARBA" id="ARBA00023002"/>
    </source>
</evidence>
<dbReference type="CDD" id="cd13850">
    <property type="entry name" value="CuRO_1_Abr2_like"/>
    <property type="match status" value="1"/>
</dbReference>
<dbReference type="CDD" id="cd06661">
    <property type="entry name" value="GGCT_like"/>
    <property type="match status" value="1"/>
</dbReference>
<evidence type="ECO:0000256" key="2">
    <source>
        <dbReference type="ARBA" id="ARBA00022723"/>
    </source>
</evidence>
<evidence type="ECO:0000256" key="7">
    <source>
        <dbReference type="ARBA" id="ARBA00023180"/>
    </source>
</evidence>
<feature type="domain" description="Plastocyanin-like" evidence="10">
    <location>
        <begin position="178"/>
        <end position="364"/>
    </location>
</feature>
<evidence type="ECO:0000313" key="13">
    <source>
        <dbReference type="EMBL" id="KAK8144466.1"/>
    </source>
</evidence>
<dbReference type="PANTHER" id="PTHR11709">
    <property type="entry name" value="MULTI-COPPER OXIDASE"/>
    <property type="match status" value="1"/>
</dbReference>
<feature type="chain" id="PRO_5043900760" description="Conidial pigment biosynthesis oxidase Mlac1" evidence="9">
    <location>
        <begin position="28"/>
        <end position="775"/>
    </location>
</feature>
<feature type="compositionally biased region" description="Basic and acidic residues" evidence="8">
    <location>
        <begin position="635"/>
        <end position="645"/>
    </location>
</feature>
<proteinExistence type="inferred from homology"/>
<dbReference type="InterPro" id="IPR033138">
    <property type="entry name" value="Cu_oxidase_CS"/>
</dbReference>
<evidence type="ECO:0000259" key="12">
    <source>
        <dbReference type="Pfam" id="PF07732"/>
    </source>
</evidence>
<organism evidence="13 14">
    <name type="scientific">Beauveria asiatica</name>
    <dbReference type="NCBI Taxonomy" id="1069075"/>
    <lineage>
        <taxon>Eukaryota</taxon>
        <taxon>Fungi</taxon>
        <taxon>Dikarya</taxon>
        <taxon>Ascomycota</taxon>
        <taxon>Pezizomycotina</taxon>
        <taxon>Sordariomycetes</taxon>
        <taxon>Hypocreomycetidae</taxon>
        <taxon>Hypocreales</taxon>
        <taxon>Cordycipitaceae</taxon>
        <taxon>Beauveria</taxon>
    </lineage>
</organism>
<keyword evidence="2" id="KW-0479">Metal-binding</keyword>
<keyword evidence="3 9" id="KW-0732">Signal</keyword>
<reference evidence="13 14" key="1">
    <citation type="submission" date="2020-02" db="EMBL/GenBank/DDBJ databases">
        <title>Comparative genomics of the hypocrealean fungal genus Beauvera.</title>
        <authorList>
            <person name="Showalter D.N."/>
            <person name="Bushley K.E."/>
            <person name="Rehner S.A."/>
        </authorList>
    </citation>
    <scope>NUCLEOTIDE SEQUENCE [LARGE SCALE GENOMIC DNA]</scope>
    <source>
        <strain evidence="13 14">ARSEF4384</strain>
    </source>
</reference>
<feature type="domain" description="Plastocyanin-like" evidence="12">
    <location>
        <begin position="37"/>
        <end position="150"/>
    </location>
</feature>
<gene>
    <name evidence="13" type="ORF">G3M48_005760</name>
</gene>
<dbReference type="PROSITE" id="PS00080">
    <property type="entry name" value="MULTICOPPER_OXIDASE2"/>
    <property type="match status" value="1"/>
</dbReference>
<name>A0AAW0RRN1_9HYPO</name>
<comment type="similarity">
    <text evidence="1">Belongs to the multicopper oxidase family.</text>
</comment>
<dbReference type="InterPro" id="IPR011707">
    <property type="entry name" value="Cu-oxidase-like_N"/>
</dbReference>
<feature type="region of interest" description="Disordered" evidence="8">
    <location>
        <begin position="614"/>
        <end position="645"/>
    </location>
</feature>
<dbReference type="InterPro" id="IPR008972">
    <property type="entry name" value="Cupredoxin"/>
</dbReference>
<dbReference type="Pfam" id="PF00394">
    <property type="entry name" value="Cu-oxidase"/>
    <property type="match status" value="1"/>
</dbReference>
<dbReference type="SUPFAM" id="SSF49503">
    <property type="entry name" value="Cupredoxins"/>
    <property type="match status" value="3"/>
</dbReference>
<evidence type="ECO:0000256" key="4">
    <source>
        <dbReference type="ARBA" id="ARBA00022737"/>
    </source>
</evidence>
<evidence type="ECO:0000313" key="14">
    <source>
        <dbReference type="Proteomes" id="UP001397290"/>
    </source>
</evidence>
<dbReference type="GO" id="GO:0005507">
    <property type="term" value="F:copper ion binding"/>
    <property type="evidence" value="ECO:0007669"/>
    <property type="project" value="InterPro"/>
</dbReference>
<sequence length="775" mass="87265">MVQSRPICLLIGALLSIIPLFASSTCAALVQKSLTFTWENGAPNGQGRDMILTNGQFPSPLLVFDEGDDVEITVNNEMHENTTVHWHGIDQRESPWSDGVPGLSQTPIEPGESYIYRFKAYPPGQHWYHSHSRATLLDGLYGPLLVRRKKRTANPFHLISKDPEDIRAMERAAHDPKVMLVSDWSNFNSSRVLEATAKSKLQIFCVDSVLINGKGNLHCPGQQWFTDMQIPFMQRSWPNDTISDKGCFPFVPSTEGPWLPEGNTSHIPYGMQEGCMASTGQKEIIEVDANQQRWLSINWIGASTFKTLQPSIDEHEMWIYEVDGHYIEPRKATTMLLWAGERYCAMVRLDQRKMDYAIRVIDGGYSQMIGEFATLRYAGGEIDLAEPDRFGVTTISRPWFGYNAWPIGKPTFLDKNDLPPFPPTPPARLSDETHILMVGKANSTWEFTLGGKKKYPEDHCAYKPLLEHLDSAEANDDDLMIRTKNGTWQDIILQVGHSKLWPVEFPHAIHKHANKYWRIGSGMGMFSYSTVNEAIEAQPELFNLENPPYRDTFLNEFTGTMWVALRYQVTHPGAWLLHCHFETHLSNGMAMAILDGVDVWPAVPEEYANNGKGVLGAGSTGQKAENEPVTASEPAADKQESLPKFRPETAWADGQAVITYIINSRGYANILPPYSSSTTTTTTTTTKDDDDSVYSLLYLLPPRDEESLNRFEGVPHAYEKLRCELLAGEEEEEQKGRGEPVKALVYVDKRRTKDGTPAKEYVGRMERGIKDAVRN</sequence>
<keyword evidence="6" id="KW-0186">Copper</keyword>
<feature type="signal peptide" evidence="9">
    <location>
        <begin position="1"/>
        <end position="27"/>
    </location>
</feature>
<keyword evidence="5" id="KW-0560">Oxidoreductase</keyword>
<evidence type="ECO:0000256" key="6">
    <source>
        <dbReference type="ARBA" id="ARBA00023008"/>
    </source>
</evidence>
<dbReference type="GO" id="GO:0016491">
    <property type="term" value="F:oxidoreductase activity"/>
    <property type="evidence" value="ECO:0007669"/>
    <property type="project" value="UniProtKB-KW"/>
</dbReference>
<dbReference type="InterPro" id="IPR002355">
    <property type="entry name" value="Cu_oxidase_Cu_BS"/>
</dbReference>
<evidence type="ECO:0008006" key="15">
    <source>
        <dbReference type="Google" id="ProtNLM"/>
    </source>
</evidence>
<dbReference type="Proteomes" id="UP001397290">
    <property type="component" value="Unassembled WGS sequence"/>
</dbReference>
<dbReference type="InterPro" id="IPR001117">
    <property type="entry name" value="Cu-oxidase_2nd"/>
</dbReference>
<dbReference type="FunFam" id="2.60.40.420:FF:000036">
    <property type="entry name" value="L-ascorbate oxidase"/>
    <property type="match status" value="1"/>
</dbReference>